<keyword evidence="1" id="KW-0812">Transmembrane</keyword>
<gene>
    <name evidence="2" type="ORF">FLP10_03855</name>
</gene>
<dbReference type="AlphaFoldDB" id="A0A5C1YIL6"/>
<evidence type="ECO:0008006" key="4">
    <source>
        <dbReference type="Google" id="ProtNLM"/>
    </source>
</evidence>
<dbReference type="KEGG" id="ail:FLP10_03855"/>
<protein>
    <recommendedName>
        <fullName evidence="4">Helicase</fullName>
    </recommendedName>
</protein>
<sequence>MAAARRPRARFHRGCRDERGAGTVLVLAIVAGIMALTAVIVPLLAVPIAAQRAANAADAAALAAADALSGAIPGVPCDLAAQVAMRGGAELVGCETSGPVVSVSVRRGVLGLVVEARARAGPPGWTD</sequence>
<accession>A0A5C1YIL6</accession>
<evidence type="ECO:0000313" key="3">
    <source>
        <dbReference type="Proteomes" id="UP000324678"/>
    </source>
</evidence>
<organism evidence="2 3">
    <name type="scientific">Agromyces intestinalis</name>
    <dbReference type="NCBI Taxonomy" id="2592652"/>
    <lineage>
        <taxon>Bacteria</taxon>
        <taxon>Bacillati</taxon>
        <taxon>Actinomycetota</taxon>
        <taxon>Actinomycetes</taxon>
        <taxon>Micrococcales</taxon>
        <taxon>Microbacteriaceae</taxon>
        <taxon>Agromyces</taxon>
    </lineage>
</organism>
<dbReference type="InterPro" id="IPR021202">
    <property type="entry name" value="Rv3654c-like"/>
</dbReference>
<dbReference type="OrthoDB" id="5008130at2"/>
<keyword evidence="1" id="KW-1133">Transmembrane helix</keyword>
<keyword evidence="3" id="KW-1185">Reference proteome</keyword>
<proteinExistence type="predicted"/>
<keyword evidence="1" id="KW-0472">Membrane</keyword>
<dbReference type="Proteomes" id="UP000324678">
    <property type="component" value="Chromosome"/>
</dbReference>
<feature type="transmembrane region" description="Helical" evidence="1">
    <location>
        <begin position="21"/>
        <end position="45"/>
    </location>
</feature>
<name>A0A5C1YIL6_9MICO</name>
<reference evidence="2 3" key="1">
    <citation type="submission" date="2019-09" db="EMBL/GenBank/DDBJ databases">
        <title>Genome sequencing of strain KACC 19306.</title>
        <authorList>
            <person name="Heo J."/>
            <person name="Kim S.-J."/>
            <person name="Kim J.-S."/>
            <person name="Hong S.-B."/>
            <person name="Kwon S.-W."/>
        </authorList>
    </citation>
    <scope>NUCLEOTIDE SEQUENCE [LARGE SCALE GENOMIC DNA]</scope>
    <source>
        <strain evidence="2 3">KACC 19306</strain>
    </source>
</reference>
<dbReference type="EMBL" id="CP043505">
    <property type="protein sequence ID" value="QEO16054.1"/>
    <property type="molecule type" value="Genomic_DNA"/>
</dbReference>
<dbReference type="NCBIfam" id="TIGR03816">
    <property type="entry name" value="tadE_like_DECH"/>
    <property type="match status" value="1"/>
</dbReference>
<evidence type="ECO:0000256" key="1">
    <source>
        <dbReference type="SAM" id="Phobius"/>
    </source>
</evidence>
<evidence type="ECO:0000313" key="2">
    <source>
        <dbReference type="EMBL" id="QEO16054.1"/>
    </source>
</evidence>